<gene>
    <name evidence="2" type="ORF">AXF12_07475</name>
    <name evidence="3" type="ORF">SAMEA44541418_00204</name>
</gene>
<name>A0AAX2GVW6_9FLAO</name>
<dbReference type="EMBL" id="LT906449">
    <property type="protein sequence ID" value="SNV02518.1"/>
    <property type="molecule type" value="Genomic_DNA"/>
</dbReference>
<organism evidence="3 5">
    <name type="scientific">Capnocytophaga haemolytica</name>
    <dbReference type="NCBI Taxonomy" id="45243"/>
    <lineage>
        <taxon>Bacteria</taxon>
        <taxon>Pseudomonadati</taxon>
        <taxon>Bacteroidota</taxon>
        <taxon>Flavobacteriia</taxon>
        <taxon>Flavobacteriales</taxon>
        <taxon>Flavobacteriaceae</taxon>
        <taxon>Capnocytophaga</taxon>
    </lineage>
</organism>
<dbReference type="Proteomes" id="UP000065822">
    <property type="component" value="Chromosome"/>
</dbReference>
<dbReference type="PROSITE" id="PS51257">
    <property type="entry name" value="PROKAR_LIPOPROTEIN"/>
    <property type="match status" value="1"/>
</dbReference>
<dbReference type="KEGG" id="chg:AXF12_07475"/>
<evidence type="ECO:0000313" key="3">
    <source>
        <dbReference type="EMBL" id="SNV02518.1"/>
    </source>
</evidence>
<dbReference type="EMBL" id="CP014227">
    <property type="protein sequence ID" value="AMD85362.1"/>
    <property type="molecule type" value="Genomic_DNA"/>
</dbReference>
<reference evidence="2 4" key="1">
    <citation type="submission" date="2016-02" db="EMBL/GenBank/DDBJ databases">
        <authorList>
            <person name="Holder M.E."/>
            <person name="Ajami N.J."/>
            <person name="Petrosino J.F."/>
        </authorList>
    </citation>
    <scope>NUCLEOTIDE SEQUENCE [LARGE SCALE GENOMIC DNA]</scope>
    <source>
        <strain evidence="2 4">CCUG 32990</strain>
    </source>
</reference>
<keyword evidence="4" id="KW-1185">Reference proteome</keyword>
<dbReference type="RefSeq" id="WP_066429833.1">
    <property type="nucleotide sequence ID" value="NZ_CP014227.1"/>
</dbReference>
<dbReference type="InterPro" id="IPR025380">
    <property type="entry name" value="DUF4369"/>
</dbReference>
<dbReference type="Proteomes" id="UP000215539">
    <property type="component" value="Chromosome 1"/>
</dbReference>
<protein>
    <recommendedName>
        <fullName evidence="1">DUF4369 domain-containing protein</fullName>
    </recommendedName>
</protein>
<sequence>MKRILIFAILGMIISCSHTEEKDLMVVNGDIEGLKKGTIYLQQIQDGKLVNLDSVKADGNGKFTFKRKLTSPEVFYIYLDLSKKAGTDLGDRLLFFGEPKTITINSAYDMFEVKAKISGSETQQQYDEYLKTIRRFSFHNAELLEKQVNALRANNIAEADSLGKISERNQLHRHLFVLNYALHHPDSYISPYVVLSDAADTGVKYLDSIYNGFSKDVASSKYGKEMKLYIEEMHKISQ</sequence>
<feature type="domain" description="DUF4369" evidence="1">
    <location>
        <begin position="26"/>
        <end position="126"/>
    </location>
</feature>
<evidence type="ECO:0000313" key="2">
    <source>
        <dbReference type="EMBL" id="AMD85362.1"/>
    </source>
</evidence>
<reference evidence="3 5" key="2">
    <citation type="submission" date="2017-06" db="EMBL/GenBank/DDBJ databases">
        <authorList>
            <consortium name="Pathogen Informatics"/>
        </authorList>
    </citation>
    <scope>NUCLEOTIDE SEQUENCE [LARGE SCALE GENOMIC DNA]</scope>
    <source>
        <strain evidence="3 5">NCTC12947</strain>
    </source>
</reference>
<evidence type="ECO:0000313" key="4">
    <source>
        <dbReference type="Proteomes" id="UP000065822"/>
    </source>
</evidence>
<dbReference type="AlphaFoldDB" id="A0AAX2GVW6"/>
<proteinExistence type="predicted"/>
<evidence type="ECO:0000259" key="1">
    <source>
        <dbReference type="Pfam" id="PF14289"/>
    </source>
</evidence>
<accession>A0AAX2GVW6</accession>
<evidence type="ECO:0000313" key="5">
    <source>
        <dbReference type="Proteomes" id="UP000215539"/>
    </source>
</evidence>
<dbReference type="Pfam" id="PF14289">
    <property type="entry name" value="DUF4369"/>
    <property type="match status" value="1"/>
</dbReference>